<keyword evidence="3" id="KW-1185">Reference proteome</keyword>
<gene>
    <name evidence="2" type="ORF">NDU88_007733</name>
</gene>
<dbReference type="Proteomes" id="UP001066276">
    <property type="component" value="Chromosome 2_1"/>
</dbReference>
<accession>A0AAV7VTI0</accession>
<proteinExistence type="predicted"/>
<name>A0AAV7VTI0_PLEWA</name>
<comment type="caution">
    <text evidence="2">The sequence shown here is derived from an EMBL/GenBank/DDBJ whole genome shotgun (WGS) entry which is preliminary data.</text>
</comment>
<organism evidence="2 3">
    <name type="scientific">Pleurodeles waltl</name>
    <name type="common">Iberian ribbed newt</name>
    <dbReference type="NCBI Taxonomy" id="8319"/>
    <lineage>
        <taxon>Eukaryota</taxon>
        <taxon>Metazoa</taxon>
        <taxon>Chordata</taxon>
        <taxon>Craniata</taxon>
        <taxon>Vertebrata</taxon>
        <taxon>Euteleostomi</taxon>
        <taxon>Amphibia</taxon>
        <taxon>Batrachia</taxon>
        <taxon>Caudata</taxon>
        <taxon>Salamandroidea</taxon>
        <taxon>Salamandridae</taxon>
        <taxon>Pleurodelinae</taxon>
        <taxon>Pleurodeles</taxon>
    </lineage>
</organism>
<feature type="region of interest" description="Disordered" evidence="1">
    <location>
        <begin position="1"/>
        <end position="38"/>
    </location>
</feature>
<dbReference type="EMBL" id="JANPWB010000003">
    <property type="protein sequence ID" value="KAJ1203952.1"/>
    <property type="molecule type" value="Genomic_DNA"/>
</dbReference>
<protein>
    <submittedName>
        <fullName evidence="2">Uncharacterized protein</fullName>
    </submittedName>
</protein>
<evidence type="ECO:0000256" key="1">
    <source>
        <dbReference type="SAM" id="MobiDB-lite"/>
    </source>
</evidence>
<evidence type="ECO:0000313" key="3">
    <source>
        <dbReference type="Proteomes" id="UP001066276"/>
    </source>
</evidence>
<sequence length="276" mass="30211">MESLEESGAAVGGADRAGTPAGLPHGPRDRGAAAGAETRAVHTCASELGDRLGAEAEQWGTVRSPRLRLVRRWWRVLVLEGPPEECEQSRVSHAPPYPTDIGGTDLGVPEVEPRLWMPPLHPPYGGRSCPGGDRRCWRGNGWDGSELTLMWRIDWENFFAVHGGLRTEGRRCSTLRGSPTLLDIGRRWIPAAPRAYLTMGKLRHKIQGMPQAEQGHVCRWASDEPEEGAAPATMQDTLNKILGAIEDIKLTLSQEIGKVSSELSHLPLITTNWQTG</sequence>
<reference evidence="2" key="1">
    <citation type="journal article" date="2022" name="bioRxiv">
        <title>Sequencing and chromosome-scale assembly of the giantPleurodeles waltlgenome.</title>
        <authorList>
            <person name="Brown T."/>
            <person name="Elewa A."/>
            <person name="Iarovenko S."/>
            <person name="Subramanian E."/>
            <person name="Araus A.J."/>
            <person name="Petzold A."/>
            <person name="Susuki M."/>
            <person name="Suzuki K.-i.T."/>
            <person name="Hayashi T."/>
            <person name="Toyoda A."/>
            <person name="Oliveira C."/>
            <person name="Osipova E."/>
            <person name="Leigh N.D."/>
            <person name="Simon A."/>
            <person name="Yun M.H."/>
        </authorList>
    </citation>
    <scope>NUCLEOTIDE SEQUENCE</scope>
    <source>
        <strain evidence="2">20211129_DDA</strain>
        <tissue evidence="2">Liver</tissue>
    </source>
</reference>
<dbReference type="AlphaFoldDB" id="A0AAV7VTI0"/>
<evidence type="ECO:0000313" key="2">
    <source>
        <dbReference type="EMBL" id="KAJ1203952.1"/>
    </source>
</evidence>